<dbReference type="InterPro" id="IPR039920">
    <property type="entry name" value="MMS19"/>
</dbReference>
<accession>A0A3L6L2P6</accession>
<comment type="function">
    <text evidence="1">Key component of the cytosolic iron-sulfur protein assembly (CIA) complex, a multiprotein complex that mediates the incorporation of iron-sulfur cluster into apoproteins specifically involved in DNA metabolism and genomic integrity. In the CIA complex, MMS19 acts as an adapter between early-acting CIA components and a subset of cellular target iron-sulfur proteins.</text>
</comment>
<dbReference type="InterPro" id="IPR029240">
    <property type="entry name" value="MMS19_N"/>
</dbReference>
<protein>
    <recommendedName>
        <fullName evidence="1">MMS19 nucleotide excision repair protein</fullName>
    </recommendedName>
</protein>
<dbReference type="GO" id="GO:0097361">
    <property type="term" value="C:cytosolic [4Fe-4S] assembly targeting complex"/>
    <property type="evidence" value="ECO:0007669"/>
    <property type="project" value="UniProtKB-UniRule"/>
</dbReference>
<dbReference type="EMBL" id="QSBY01000008">
    <property type="protein sequence ID" value="RHW70829.1"/>
    <property type="molecule type" value="Genomic_DNA"/>
</dbReference>
<evidence type="ECO:0000256" key="1">
    <source>
        <dbReference type="RuleBase" id="RU367072"/>
    </source>
</evidence>
<dbReference type="GO" id="GO:0006281">
    <property type="term" value="P:DNA repair"/>
    <property type="evidence" value="ECO:0007669"/>
    <property type="project" value="UniProtKB-UniRule"/>
</dbReference>
<comment type="caution">
    <text evidence="3">The sequence shown here is derived from an EMBL/GenBank/DDBJ whole genome shotgun (WGS) entry which is preliminary data.</text>
</comment>
<gene>
    <name evidence="3" type="ORF">DPX39_080042000</name>
</gene>
<evidence type="ECO:0000259" key="2">
    <source>
        <dbReference type="Pfam" id="PF14500"/>
    </source>
</evidence>
<comment type="subcellular location">
    <subcellularLocation>
        <location evidence="1">Nucleus</location>
    </subcellularLocation>
</comment>
<dbReference type="PANTHER" id="PTHR12891">
    <property type="entry name" value="DNA REPAIR/TRANSCRIPTION PROTEIN MET18/MMS19"/>
    <property type="match status" value="1"/>
</dbReference>
<reference evidence="3" key="1">
    <citation type="submission" date="2018-09" db="EMBL/GenBank/DDBJ databases">
        <title>whole genome sequence of T. equiperdum IVM-t1 strain.</title>
        <authorList>
            <person name="Suganuma K."/>
        </authorList>
    </citation>
    <scope>NUCLEOTIDE SEQUENCE [LARGE SCALE GENOMIC DNA]</scope>
    <source>
        <strain evidence="3">IVM-t1</strain>
    </source>
</reference>
<dbReference type="GO" id="GO:0051604">
    <property type="term" value="P:protein maturation"/>
    <property type="evidence" value="ECO:0007669"/>
    <property type="project" value="UniProtKB-UniRule"/>
</dbReference>
<keyword evidence="1" id="KW-0227">DNA damage</keyword>
<comment type="similarity">
    <text evidence="1">Belongs to the MET18/MMS19 family.</text>
</comment>
<feature type="domain" description="MMS19 N-terminal" evidence="2">
    <location>
        <begin position="39"/>
        <end position="255"/>
    </location>
</feature>
<dbReference type="PANTHER" id="PTHR12891:SF0">
    <property type="entry name" value="MMS19 NUCLEOTIDE EXCISION REPAIR PROTEIN HOMOLOG"/>
    <property type="match status" value="1"/>
</dbReference>
<keyword evidence="1" id="KW-0539">Nucleus</keyword>
<evidence type="ECO:0000313" key="3">
    <source>
        <dbReference type="EMBL" id="RHW70829.1"/>
    </source>
</evidence>
<dbReference type="GO" id="GO:0016226">
    <property type="term" value="P:iron-sulfur cluster assembly"/>
    <property type="evidence" value="ECO:0007669"/>
    <property type="project" value="UniProtKB-UniRule"/>
</dbReference>
<organism evidence="3">
    <name type="scientific">Trypanosoma brucei equiperdum</name>
    <dbReference type="NCBI Taxonomy" id="630700"/>
    <lineage>
        <taxon>Eukaryota</taxon>
        <taxon>Discoba</taxon>
        <taxon>Euglenozoa</taxon>
        <taxon>Kinetoplastea</taxon>
        <taxon>Metakinetoplastina</taxon>
        <taxon>Trypanosomatida</taxon>
        <taxon>Trypanosomatidae</taxon>
        <taxon>Trypanosoma</taxon>
    </lineage>
</organism>
<dbReference type="GO" id="GO:0005634">
    <property type="term" value="C:nucleus"/>
    <property type="evidence" value="ECO:0007669"/>
    <property type="project" value="UniProtKB-SubCell"/>
</dbReference>
<keyword evidence="1" id="KW-0234">DNA repair</keyword>
<name>A0A3L6L2P6_9TRYP</name>
<proteinExistence type="inferred from homology"/>
<dbReference type="AlphaFoldDB" id="A0A3L6L2P6"/>
<dbReference type="Proteomes" id="UP000266743">
    <property type="component" value="Chromosome 8"/>
</dbReference>
<dbReference type="Pfam" id="PF14500">
    <property type="entry name" value="MMS19_N"/>
    <property type="match status" value="1"/>
</dbReference>
<sequence>MSVEEVDTLLQGVVTCGTNADEVTLEKLRGIPLLQLSRMMGKYLTGEEHVVNAVRVLGLATVNRRDRTIEEVDVMLRFFSRKLSSMQTIAVAVESTALLVRELSSEGPCTSDVFNVLHTEFLQSFSLQALPTNVRSWGYDVLRFTVTKETATWFTTPFLQVVLKSMDEENEPELLMRALELHHIIASYAGEDTMQPLLEEYFDSISSYFPVVFSQPHGCKVSKEDLRRVLSACMTHPLYLNICVPFLLSRMASPHPLLLSRNPRMCF</sequence>